<proteinExistence type="predicted"/>
<evidence type="ECO:0000256" key="1">
    <source>
        <dbReference type="SAM" id="MobiDB-lite"/>
    </source>
</evidence>
<dbReference type="RefSeq" id="XP_062791619.1">
    <property type="nucleotide sequence ID" value="XM_062935568.1"/>
</dbReference>
<feature type="domain" description="Ribosomal protein mS38 C-terminal" evidence="2">
    <location>
        <begin position="397"/>
        <end position="430"/>
    </location>
</feature>
<keyword evidence="4" id="KW-1185">Reference proteome</keyword>
<name>A0ABZ1CYR3_9TREE</name>
<feature type="region of interest" description="Disordered" evidence="1">
    <location>
        <begin position="398"/>
        <end position="430"/>
    </location>
</feature>
<feature type="compositionally biased region" description="Basic residues" evidence="1">
    <location>
        <begin position="402"/>
        <end position="430"/>
    </location>
</feature>
<dbReference type="GeneID" id="87955973"/>
<accession>A0ABZ1CYR3</accession>
<evidence type="ECO:0000313" key="4">
    <source>
        <dbReference type="Proteomes" id="UP001329825"/>
    </source>
</evidence>
<gene>
    <name evidence="3" type="ORF">IL334_003842</name>
</gene>
<evidence type="ECO:0000313" key="3">
    <source>
        <dbReference type="EMBL" id="WRT66879.1"/>
    </source>
</evidence>
<feature type="compositionally biased region" description="Low complexity" evidence="1">
    <location>
        <begin position="212"/>
        <end position="230"/>
    </location>
</feature>
<feature type="compositionally biased region" description="Low complexity" evidence="1">
    <location>
        <begin position="56"/>
        <end position="80"/>
    </location>
</feature>
<feature type="region of interest" description="Disordered" evidence="1">
    <location>
        <begin position="1"/>
        <end position="107"/>
    </location>
</feature>
<protein>
    <recommendedName>
        <fullName evidence="2">Ribosomal protein mS38 C-terminal domain-containing protein</fullName>
    </recommendedName>
</protein>
<feature type="compositionally biased region" description="Polar residues" evidence="1">
    <location>
        <begin position="23"/>
        <end position="37"/>
    </location>
</feature>
<dbReference type="EMBL" id="CP141885">
    <property type="protein sequence ID" value="WRT66879.1"/>
    <property type="molecule type" value="Genomic_DNA"/>
</dbReference>
<evidence type="ECO:0000259" key="2">
    <source>
        <dbReference type="SMART" id="SM01155"/>
    </source>
</evidence>
<reference evidence="3 4" key="1">
    <citation type="submission" date="2024-01" db="EMBL/GenBank/DDBJ databases">
        <title>Comparative genomics of Cryptococcus and Kwoniella reveals pathogenesis evolution and contrasting modes of karyotype evolution via chromosome fusion or intercentromeric recombination.</title>
        <authorList>
            <person name="Coelho M.A."/>
            <person name="David-Palma M."/>
            <person name="Shea T."/>
            <person name="Bowers K."/>
            <person name="McGinley-Smith S."/>
            <person name="Mohammad A.W."/>
            <person name="Gnirke A."/>
            <person name="Yurkov A.M."/>
            <person name="Nowrousian M."/>
            <person name="Sun S."/>
            <person name="Cuomo C.A."/>
            <person name="Heitman J."/>
        </authorList>
    </citation>
    <scope>NUCLEOTIDE SEQUENCE [LARGE SCALE GENOMIC DNA]</scope>
    <source>
        <strain evidence="3">CBS 11374</strain>
    </source>
</reference>
<feature type="region of interest" description="Disordered" evidence="1">
    <location>
        <begin position="210"/>
        <end position="246"/>
    </location>
</feature>
<organism evidence="3 4">
    <name type="scientific">Kwoniella shivajii</name>
    <dbReference type="NCBI Taxonomy" id="564305"/>
    <lineage>
        <taxon>Eukaryota</taxon>
        <taxon>Fungi</taxon>
        <taxon>Dikarya</taxon>
        <taxon>Basidiomycota</taxon>
        <taxon>Agaricomycotina</taxon>
        <taxon>Tremellomycetes</taxon>
        <taxon>Tremellales</taxon>
        <taxon>Cryptococcaceae</taxon>
        <taxon>Kwoniella</taxon>
    </lineage>
</organism>
<dbReference type="InterPro" id="IPR013177">
    <property type="entry name" value="Ribosomal_mS38_C"/>
</dbReference>
<sequence length="430" mass="47563">MLLRRLYSSLPSTRVTGPHGHGNSLSGLPTNANVKSKPQTRGRIKPRSTTLSKCKTSAPSTASTSLSTSRQISSISRSTINAQEGRGRKRPSTSSVDLTSPRHFTNRNDIGSEINVVSDSNQFEENTSSNLNIFEQDDHMENEQIRSKSNSTLNKSNRLTFTHPQPSDDHHNSFKPIYLYPEQFKLHTTFTHPSHPLPLNLGTAIYTNPRKSSSSSSILSTSTSASSTTFDSEDLFSAPPPPDPTKALKRKVKGNGLNDHFRVISNLSHPSLIHHLGNDFNPWASSALASASGFGGLENEFGGLSSQLSHKLSELKSDSENQWQTVLSKLEGKPSNTENLTELQEQQKAMEKDDNLHDVVIGLNDVLARLGLSSSRGRKTGLMHAQVEDLISEEGVHMDSVKRKRKKKISKHKYKKRRKSTRALRKKLGK</sequence>
<dbReference type="Proteomes" id="UP001329825">
    <property type="component" value="Chromosome 5"/>
</dbReference>
<dbReference type="Pfam" id="PF08213">
    <property type="entry name" value="COX24_C"/>
    <property type="match status" value="1"/>
</dbReference>
<dbReference type="SMART" id="SM01155">
    <property type="entry name" value="DUF1713"/>
    <property type="match status" value="1"/>
</dbReference>